<keyword evidence="3" id="KW-0805">Transcription regulation</keyword>
<evidence type="ECO:0000256" key="3">
    <source>
        <dbReference type="ARBA" id="ARBA00023015"/>
    </source>
</evidence>
<dbReference type="EMBL" id="JAVYII010000001">
    <property type="protein sequence ID" value="MDT9591433.1"/>
    <property type="molecule type" value="Genomic_DNA"/>
</dbReference>
<evidence type="ECO:0000259" key="5">
    <source>
        <dbReference type="PROSITE" id="PS50921"/>
    </source>
</evidence>
<dbReference type="RefSeq" id="WP_315730397.1">
    <property type="nucleotide sequence ID" value="NZ_JAVYII010000001.1"/>
</dbReference>
<keyword evidence="1" id="KW-0808">Transferase</keyword>
<sequence length="246" mass="26134">MSLTDPQTRPEGGASEGLATHLARIAGELAAATDEAELTQIGCKRSLEIVPADFCGITTRRRRGRLDSVAVTDDLARRCDALQYELGEGPCVDAALDAQEHVVHDTALDDRWPRWGPRVAALGVRSLVSVQLPSVGLAERHEPLGALNLYAGAPGRFGAREAEVAKTYAVHLAAAWAAARRSRTFAEAAESRHVIGIAQGVLMATLDLTADAAFEVLQRVSSSENVKLRDLARRVADAGRLPGTGA</sequence>
<evidence type="ECO:0000256" key="1">
    <source>
        <dbReference type="ARBA" id="ARBA00022679"/>
    </source>
</evidence>
<dbReference type="Gene3D" id="3.30.450.40">
    <property type="match status" value="1"/>
</dbReference>
<keyword evidence="2" id="KW-0418">Kinase</keyword>
<keyword evidence="7" id="KW-1185">Reference proteome</keyword>
<keyword evidence="4" id="KW-0804">Transcription</keyword>
<organism evidence="6 7">
    <name type="scientific">Nocardioides imazamoxiresistens</name>
    <dbReference type="NCBI Taxonomy" id="3231893"/>
    <lineage>
        <taxon>Bacteria</taxon>
        <taxon>Bacillati</taxon>
        <taxon>Actinomycetota</taxon>
        <taxon>Actinomycetes</taxon>
        <taxon>Propionibacteriales</taxon>
        <taxon>Nocardioidaceae</taxon>
        <taxon>Nocardioides</taxon>
    </lineage>
</organism>
<dbReference type="InterPro" id="IPR029016">
    <property type="entry name" value="GAF-like_dom_sf"/>
</dbReference>
<dbReference type="Pfam" id="PF03861">
    <property type="entry name" value="ANTAR"/>
    <property type="match status" value="1"/>
</dbReference>
<dbReference type="Pfam" id="PF13185">
    <property type="entry name" value="GAF_2"/>
    <property type="match status" value="1"/>
</dbReference>
<gene>
    <name evidence="6" type="ORF">RDV89_00040</name>
</gene>
<dbReference type="SMART" id="SM00065">
    <property type="entry name" value="GAF"/>
    <property type="match status" value="1"/>
</dbReference>
<dbReference type="PROSITE" id="PS50921">
    <property type="entry name" value="ANTAR"/>
    <property type="match status" value="1"/>
</dbReference>
<dbReference type="InterPro" id="IPR005561">
    <property type="entry name" value="ANTAR"/>
</dbReference>
<proteinExistence type="predicted"/>
<dbReference type="Gene3D" id="1.10.10.10">
    <property type="entry name" value="Winged helix-like DNA-binding domain superfamily/Winged helix DNA-binding domain"/>
    <property type="match status" value="1"/>
</dbReference>
<dbReference type="SUPFAM" id="SSF55781">
    <property type="entry name" value="GAF domain-like"/>
    <property type="match status" value="1"/>
</dbReference>
<name>A0ABU3PQF6_9ACTN</name>
<feature type="domain" description="ANTAR" evidence="5">
    <location>
        <begin position="175"/>
        <end position="236"/>
    </location>
</feature>
<dbReference type="SMART" id="SM01012">
    <property type="entry name" value="ANTAR"/>
    <property type="match status" value="1"/>
</dbReference>
<evidence type="ECO:0000256" key="4">
    <source>
        <dbReference type="ARBA" id="ARBA00023163"/>
    </source>
</evidence>
<protein>
    <submittedName>
        <fullName evidence="6">GAF and ANTAR domain-containing protein</fullName>
    </submittedName>
</protein>
<dbReference type="InterPro" id="IPR036388">
    <property type="entry name" value="WH-like_DNA-bd_sf"/>
</dbReference>
<evidence type="ECO:0000313" key="7">
    <source>
        <dbReference type="Proteomes" id="UP001268542"/>
    </source>
</evidence>
<reference evidence="6 7" key="1">
    <citation type="submission" date="2023-08" db="EMBL/GenBank/DDBJ databases">
        <title>Nocardioides seae sp. nov., a bacterium isolated from a soil.</title>
        <authorList>
            <person name="Wang X."/>
        </authorList>
    </citation>
    <scope>NUCLEOTIDE SEQUENCE [LARGE SCALE GENOMIC DNA]</scope>
    <source>
        <strain evidence="6 7">YZH12</strain>
    </source>
</reference>
<dbReference type="InterPro" id="IPR012074">
    <property type="entry name" value="GAF_ANTAR"/>
</dbReference>
<dbReference type="InterPro" id="IPR003018">
    <property type="entry name" value="GAF"/>
</dbReference>
<comment type="caution">
    <text evidence="6">The sequence shown here is derived from an EMBL/GenBank/DDBJ whole genome shotgun (WGS) entry which is preliminary data.</text>
</comment>
<evidence type="ECO:0000313" key="6">
    <source>
        <dbReference type="EMBL" id="MDT9591433.1"/>
    </source>
</evidence>
<dbReference type="Proteomes" id="UP001268542">
    <property type="component" value="Unassembled WGS sequence"/>
</dbReference>
<accession>A0ABU3PQF6</accession>
<dbReference type="SUPFAM" id="SSF52172">
    <property type="entry name" value="CheY-like"/>
    <property type="match status" value="1"/>
</dbReference>
<dbReference type="PIRSF" id="PIRSF036625">
    <property type="entry name" value="GAF_ANTAR"/>
    <property type="match status" value="1"/>
</dbReference>
<dbReference type="InterPro" id="IPR011006">
    <property type="entry name" value="CheY-like_superfamily"/>
</dbReference>
<evidence type="ECO:0000256" key="2">
    <source>
        <dbReference type="ARBA" id="ARBA00022777"/>
    </source>
</evidence>